<feature type="compositionally biased region" description="Low complexity" evidence="1">
    <location>
        <begin position="68"/>
        <end position="80"/>
    </location>
</feature>
<keyword evidence="2" id="KW-0472">Membrane</keyword>
<organism evidence="3 4">
    <name type="scientific">Ameca splendens</name>
    <dbReference type="NCBI Taxonomy" id="208324"/>
    <lineage>
        <taxon>Eukaryota</taxon>
        <taxon>Metazoa</taxon>
        <taxon>Chordata</taxon>
        <taxon>Craniata</taxon>
        <taxon>Vertebrata</taxon>
        <taxon>Euteleostomi</taxon>
        <taxon>Actinopterygii</taxon>
        <taxon>Neopterygii</taxon>
        <taxon>Teleostei</taxon>
        <taxon>Neoteleostei</taxon>
        <taxon>Acanthomorphata</taxon>
        <taxon>Ovalentaria</taxon>
        <taxon>Atherinomorphae</taxon>
        <taxon>Cyprinodontiformes</taxon>
        <taxon>Goodeidae</taxon>
        <taxon>Ameca</taxon>
    </lineage>
</organism>
<protein>
    <submittedName>
        <fullName evidence="3">Uncharacterized protein</fullName>
    </submittedName>
</protein>
<feature type="transmembrane region" description="Helical" evidence="2">
    <location>
        <begin position="14"/>
        <end position="33"/>
    </location>
</feature>
<keyword evidence="2" id="KW-1133">Transmembrane helix</keyword>
<name>A0ABV0XGL4_9TELE</name>
<proteinExistence type="predicted"/>
<evidence type="ECO:0000256" key="2">
    <source>
        <dbReference type="SAM" id="Phobius"/>
    </source>
</evidence>
<feature type="region of interest" description="Disordered" evidence="1">
    <location>
        <begin position="48"/>
        <end position="102"/>
    </location>
</feature>
<evidence type="ECO:0000313" key="3">
    <source>
        <dbReference type="EMBL" id="MEQ2280600.1"/>
    </source>
</evidence>
<sequence length="102" mass="10962">MSFSITTIVPLNKIFVLILPLVLVLILVVFCFIRDRVADSVETSRLPSLQAPLGGAQGTPSPPERHSPSSMSWAISWASSQWDVPGTPPEGVQCQATASRSD</sequence>
<dbReference type="Proteomes" id="UP001469553">
    <property type="component" value="Unassembled WGS sequence"/>
</dbReference>
<keyword evidence="2" id="KW-0812">Transmembrane</keyword>
<comment type="caution">
    <text evidence="3">The sequence shown here is derived from an EMBL/GenBank/DDBJ whole genome shotgun (WGS) entry which is preliminary data.</text>
</comment>
<gene>
    <name evidence="3" type="ORF">AMECASPLE_021605</name>
</gene>
<dbReference type="EMBL" id="JAHRIP010001874">
    <property type="protein sequence ID" value="MEQ2280600.1"/>
    <property type="molecule type" value="Genomic_DNA"/>
</dbReference>
<keyword evidence="4" id="KW-1185">Reference proteome</keyword>
<evidence type="ECO:0000256" key="1">
    <source>
        <dbReference type="SAM" id="MobiDB-lite"/>
    </source>
</evidence>
<reference evidence="3 4" key="1">
    <citation type="submission" date="2021-06" db="EMBL/GenBank/DDBJ databases">
        <authorList>
            <person name="Palmer J.M."/>
        </authorList>
    </citation>
    <scope>NUCLEOTIDE SEQUENCE [LARGE SCALE GENOMIC DNA]</scope>
    <source>
        <strain evidence="3 4">AS_MEX2019</strain>
        <tissue evidence="3">Muscle</tissue>
    </source>
</reference>
<accession>A0ABV0XGL4</accession>
<evidence type="ECO:0000313" key="4">
    <source>
        <dbReference type="Proteomes" id="UP001469553"/>
    </source>
</evidence>